<accession>A0A1I5A5A1</accession>
<evidence type="ECO:0000313" key="6">
    <source>
        <dbReference type="EMBL" id="SFN57654.1"/>
    </source>
</evidence>
<feature type="domain" description="Hemerythrin-like" evidence="5">
    <location>
        <begin position="16"/>
        <end position="123"/>
    </location>
</feature>
<dbReference type="PANTHER" id="PTHR37164:SF1">
    <property type="entry name" value="BACTERIOHEMERYTHRIN"/>
    <property type="match status" value="1"/>
</dbReference>
<dbReference type="InterPro" id="IPR016131">
    <property type="entry name" value="Haemerythrin_Fe_BS"/>
</dbReference>
<dbReference type="RefSeq" id="WP_091194870.1">
    <property type="nucleotide sequence ID" value="NZ_FOVE01000012.1"/>
</dbReference>
<dbReference type="SUPFAM" id="SSF47188">
    <property type="entry name" value="Hemerythrin-like"/>
    <property type="match status" value="1"/>
</dbReference>
<evidence type="ECO:0000256" key="1">
    <source>
        <dbReference type="ARBA" id="ARBA00010587"/>
    </source>
</evidence>
<dbReference type="InterPro" id="IPR050669">
    <property type="entry name" value="Hemerythrin"/>
</dbReference>
<dbReference type="InterPro" id="IPR035938">
    <property type="entry name" value="Hemerythrin-like_sf"/>
</dbReference>
<keyword evidence="2" id="KW-0561">Oxygen transport</keyword>
<dbReference type="PANTHER" id="PTHR37164">
    <property type="entry name" value="BACTERIOHEMERYTHRIN"/>
    <property type="match status" value="1"/>
</dbReference>
<dbReference type="CDD" id="cd12107">
    <property type="entry name" value="Hemerythrin"/>
    <property type="match status" value="1"/>
</dbReference>
<keyword evidence="2" id="KW-0813">Transport</keyword>
<dbReference type="NCBIfam" id="TIGR02481">
    <property type="entry name" value="hemeryth_dom"/>
    <property type="match status" value="1"/>
</dbReference>
<dbReference type="NCBIfam" id="NF033749">
    <property type="entry name" value="bact_hemeryth"/>
    <property type="match status" value="1"/>
</dbReference>
<dbReference type="Gene3D" id="1.20.120.50">
    <property type="entry name" value="Hemerythrin-like"/>
    <property type="match status" value="1"/>
</dbReference>
<evidence type="ECO:0000256" key="4">
    <source>
        <dbReference type="ARBA" id="ARBA00023004"/>
    </source>
</evidence>
<dbReference type="OrthoDB" id="5296936at2"/>
<dbReference type="Proteomes" id="UP000242869">
    <property type="component" value="Unassembled WGS sequence"/>
</dbReference>
<keyword evidence="4" id="KW-0408">Iron</keyword>
<protein>
    <submittedName>
        <fullName evidence="6">Hemerythrin</fullName>
    </submittedName>
</protein>
<dbReference type="EMBL" id="FOVE01000012">
    <property type="protein sequence ID" value="SFN57654.1"/>
    <property type="molecule type" value="Genomic_DNA"/>
</dbReference>
<sequence>MAFFNWTNDLASSNPQIDSDHKHLIDLLNQLHDAMSSGKGNAVLGNILDELIKYTATHFKREETLMQQIGYVDYVSHKAEHDKFVGEALALQNRFKTGAAMLTVSVFNFLSNWLRDHIKSRDVKLGQALLAKK</sequence>
<dbReference type="InterPro" id="IPR012827">
    <property type="entry name" value="Hemerythrin_metal-bd"/>
</dbReference>
<keyword evidence="7" id="KW-1185">Reference proteome</keyword>
<dbReference type="PROSITE" id="PS00550">
    <property type="entry name" value="HEMERYTHRINS"/>
    <property type="match status" value="1"/>
</dbReference>
<evidence type="ECO:0000256" key="2">
    <source>
        <dbReference type="ARBA" id="ARBA00022621"/>
    </source>
</evidence>
<evidence type="ECO:0000313" key="7">
    <source>
        <dbReference type="Proteomes" id="UP000242869"/>
    </source>
</evidence>
<dbReference type="GO" id="GO:0046872">
    <property type="term" value="F:metal ion binding"/>
    <property type="evidence" value="ECO:0007669"/>
    <property type="project" value="UniProtKB-KW"/>
</dbReference>
<dbReference type="Pfam" id="PF01814">
    <property type="entry name" value="Hemerythrin"/>
    <property type="match status" value="1"/>
</dbReference>
<reference evidence="7" key="1">
    <citation type="submission" date="2016-10" db="EMBL/GenBank/DDBJ databases">
        <authorList>
            <person name="Varghese N."/>
            <person name="Submissions S."/>
        </authorList>
    </citation>
    <scope>NUCLEOTIDE SEQUENCE [LARGE SCALE GENOMIC DNA]</scope>
    <source>
        <strain evidence="7">DSM 6150</strain>
    </source>
</reference>
<keyword evidence="3" id="KW-0479">Metal-binding</keyword>
<name>A0A1I5A5A1_9NEIS</name>
<comment type="similarity">
    <text evidence="1">Belongs to the hemerythrin family.</text>
</comment>
<evidence type="ECO:0000259" key="5">
    <source>
        <dbReference type="Pfam" id="PF01814"/>
    </source>
</evidence>
<organism evidence="6 7">
    <name type="scientific">Formivibrio citricus</name>
    <dbReference type="NCBI Taxonomy" id="83765"/>
    <lineage>
        <taxon>Bacteria</taxon>
        <taxon>Pseudomonadati</taxon>
        <taxon>Pseudomonadota</taxon>
        <taxon>Betaproteobacteria</taxon>
        <taxon>Neisseriales</taxon>
        <taxon>Chitinibacteraceae</taxon>
        <taxon>Formivibrio</taxon>
    </lineage>
</organism>
<proteinExistence type="inferred from homology"/>
<dbReference type="AlphaFoldDB" id="A0A1I5A5A1"/>
<evidence type="ECO:0000256" key="3">
    <source>
        <dbReference type="ARBA" id="ARBA00022723"/>
    </source>
</evidence>
<dbReference type="STRING" id="83765.SAMN05660284_01813"/>
<gene>
    <name evidence="6" type="ORF">SAMN05660284_01813</name>
</gene>
<dbReference type="InterPro" id="IPR012312">
    <property type="entry name" value="Hemerythrin-like"/>
</dbReference>
<dbReference type="GO" id="GO:0005344">
    <property type="term" value="F:oxygen carrier activity"/>
    <property type="evidence" value="ECO:0007669"/>
    <property type="project" value="UniProtKB-KW"/>
</dbReference>